<evidence type="ECO:0000313" key="2">
    <source>
        <dbReference type="Proteomes" id="UP000054359"/>
    </source>
</evidence>
<proteinExistence type="predicted"/>
<dbReference type="AlphaFoldDB" id="A0A087T553"/>
<gene>
    <name evidence="1" type="ORF">X975_02375</name>
</gene>
<keyword evidence="2" id="KW-1185">Reference proteome</keyword>
<dbReference type="EMBL" id="KK113453">
    <property type="protein sequence ID" value="KFM60242.1"/>
    <property type="molecule type" value="Genomic_DNA"/>
</dbReference>
<reference evidence="1 2" key="1">
    <citation type="submission" date="2013-11" db="EMBL/GenBank/DDBJ databases">
        <title>Genome sequencing of Stegodyphus mimosarum.</title>
        <authorList>
            <person name="Bechsgaard J."/>
        </authorList>
    </citation>
    <scope>NUCLEOTIDE SEQUENCE [LARGE SCALE GENOMIC DNA]</scope>
</reference>
<dbReference type="OMA" id="WCYEIDV"/>
<dbReference type="Proteomes" id="UP000054359">
    <property type="component" value="Unassembled WGS sequence"/>
</dbReference>
<dbReference type="OrthoDB" id="6419926at2759"/>
<protein>
    <submittedName>
        <fullName evidence="1">Uncharacterized protein</fullName>
    </submittedName>
</protein>
<feature type="non-terminal residue" evidence="1">
    <location>
        <position position="345"/>
    </location>
</feature>
<organism evidence="1 2">
    <name type="scientific">Stegodyphus mimosarum</name>
    <name type="common">African social velvet spider</name>
    <dbReference type="NCBI Taxonomy" id="407821"/>
    <lineage>
        <taxon>Eukaryota</taxon>
        <taxon>Metazoa</taxon>
        <taxon>Ecdysozoa</taxon>
        <taxon>Arthropoda</taxon>
        <taxon>Chelicerata</taxon>
        <taxon>Arachnida</taxon>
        <taxon>Araneae</taxon>
        <taxon>Araneomorphae</taxon>
        <taxon>Entelegynae</taxon>
        <taxon>Eresoidea</taxon>
        <taxon>Eresidae</taxon>
        <taxon>Stegodyphus</taxon>
    </lineage>
</organism>
<evidence type="ECO:0000313" key="1">
    <source>
        <dbReference type="EMBL" id="KFM60242.1"/>
    </source>
</evidence>
<sequence>MAGASGMLENKFTKKKGSDDVPVDACKGWVDSCEFCDKRFNKWAEIDDETVDKIPEKPGALMVSLKNKNITEVVSLNVHLTNIQKLAMTKIDEIKEAVSDKKSKATKSTILVRWLNFNKGDKDICTLCAHWYNNGVLPKFNAAWPGLDILEESEHLVFSKFHQKWCYPKKEAVWKKPKPQSTKSVDVVKRCNWFEPCEICDLYFTPWKSLTDVVDNNLAPCDYGVYMLSAVCGKKREVVYICFDSKNIIVSIKDNIDMRHKWLASALKRDKFANRNATPEVRWMVFKDINSDNACLLYAHWLNADTIPAFNHELPGGRVLDMNKNFVYQTSSKKWCFETDTFKQA</sequence>
<accession>A0A087T553</accession>
<name>A0A087T553_STEMI</name>